<dbReference type="Proteomes" id="UP000765160">
    <property type="component" value="Unassembled WGS sequence"/>
</dbReference>
<dbReference type="InterPro" id="IPR016156">
    <property type="entry name" value="FAD/NAD-linked_Rdtase_dimer_sf"/>
</dbReference>
<organism evidence="12 13">
    <name type="scientific">Falsiroseomonas frigidaquae</name>
    <dbReference type="NCBI Taxonomy" id="487318"/>
    <lineage>
        <taxon>Bacteria</taxon>
        <taxon>Pseudomonadati</taxon>
        <taxon>Pseudomonadota</taxon>
        <taxon>Alphaproteobacteria</taxon>
        <taxon>Acetobacterales</taxon>
        <taxon>Roseomonadaceae</taxon>
        <taxon>Falsiroseomonas</taxon>
    </lineage>
</organism>
<evidence type="ECO:0000256" key="1">
    <source>
        <dbReference type="ARBA" id="ARBA00001974"/>
    </source>
</evidence>
<protein>
    <submittedName>
        <fullName evidence="12">FAD-dependent oxidoreductase</fullName>
    </submittedName>
</protein>
<keyword evidence="13" id="KW-1185">Reference proteome</keyword>
<evidence type="ECO:0000256" key="9">
    <source>
        <dbReference type="RuleBase" id="RU003691"/>
    </source>
</evidence>
<proteinExistence type="inferred from homology"/>
<evidence type="ECO:0000256" key="8">
    <source>
        <dbReference type="ARBA" id="ARBA00023284"/>
    </source>
</evidence>
<keyword evidence="5" id="KW-0521">NADP</keyword>
<dbReference type="EMBL" id="JAAVTX010000003">
    <property type="protein sequence ID" value="NKE45136.1"/>
    <property type="molecule type" value="Genomic_DNA"/>
</dbReference>
<evidence type="ECO:0000256" key="5">
    <source>
        <dbReference type="ARBA" id="ARBA00022857"/>
    </source>
</evidence>
<dbReference type="InterPro" id="IPR036188">
    <property type="entry name" value="FAD/NAD-bd_sf"/>
</dbReference>
<dbReference type="PRINTS" id="PR00368">
    <property type="entry name" value="FADPNR"/>
</dbReference>
<dbReference type="InterPro" id="IPR004099">
    <property type="entry name" value="Pyr_nucl-diS_OxRdtase_dimer"/>
</dbReference>
<evidence type="ECO:0000259" key="10">
    <source>
        <dbReference type="Pfam" id="PF02852"/>
    </source>
</evidence>
<dbReference type="PANTHER" id="PTHR43014:SF2">
    <property type="entry name" value="MERCURIC REDUCTASE"/>
    <property type="match status" value="1"/>
</dbReference>
<dbReference type="PRINTS" id="PR00411">
    <property type="entry name" value="PNDRDTASEI"/>
</dbReference>
<keyword evidence="3 9" id="KW-0285">Flavoprotein</keyword>
<dbReference type="PANTHER" id="PTHR43014">
    <property type="entry name" value="MERCURIC REDUCTASE"/>
    <property type="match status" value="1"/>
</dbReference>
<dbReference type="SUPFAM" id="SSF51905">
    <property type="entry name" value="FAD/NAD(P)-binding domain"/>
    <property type="match status" value="1"/>
</dbReference>
<evidence type="ECO:0000256" key="3">
    <source>
        <dbReference type="ARBA" id="ARBA00022630"/>
    </source>
</evidence>
<comment type="caution">
    <text evidence="12">The sequence shown here is derived from an EMBL/GenBank/DDBJ whole genome shotgun (WGS) entry which is preliminary data.</text>
</comment>
<evidence type="ECO:0000259" key="11">
    <source>
        <dbReference type="Pfam" id="PF07992"/>
    </source>
</evidence>
<keyword evidence="4 9" id="KW-0274">FAD</keyword>
<keyword evidence="6 9" id="KW-0560">Oxidoreductase</keyword>
<keyword evidence="7" id="KW-1015">Disulfide bond</keyword>
<evidence type="ECO:0000256" key="6">
    <source>
        <dbReference type="ARBA" id="ARBA00023002"/>
    </source>
</evidence>
<dbReference type="PROSITE" id="PS00076">
    <property type="entry name" value="PYRIDINE_REDOX_1"/>
    <property type="match status" value="1"/>
</dbReference>
<feature type="domain" description="FAD/NAD(P)-binding" evidence="11">
    <location>
        <begin position="29"/>
        <end position="342"/>
    </location>
</feature>
<feature type="domain" description="Pyridine nucleotide-disulphide oxidoreductase dimerisation" evidence="10">
    <location>
        <begin position="364"/>
        <end position="470"/>
    </location>
</feature>
<dbReference type="Pfam" id="PF02852">
    <property type="entry name" value="Pyr_redox_dim"/>
    <property type="match status" value="1"/>
</dbReference>
<dbReference type="SUPFAM" id="SSF55424">
    <property type="entry name" value="FAD/NAD-linked reductases, dimerisation (C-terminal) domain"/>
    <property type="match status" value="1"/>
</dbReference>
<evidence type="ECO:0000313" key="12">
    <source>
        <dbReference type="EMBL" id="NKE45136.1"/>
    </source>
</evidence>
<sequence>MHPAQSPGRRPVHPAGRRPVRRDGALHADLCIVGAGSGGLSVAAGAAQMGASVVLVEKHLMGGDCLNTGCVPSKALLAAAHAAAVVRGGARFGVNGHEPEIDFAAVRAHVQGVIAAIAPHDSVERFTGLGVTVLQAAARFTGPEEMEAGGERIRARRFVLATGSAPAVPPVPGLAETPFLTNESIFDLTERPAHLVVLGGGPIGVEMAQAFRRLGAVVTLVERAEILPKDEPEAVAILRDALRREGIAVVENASVTAIRRAGNGVELELEAPAALRLIRGSHLLVAAGRRPNTEGLGLDLAGIAATPRGITVDAGLRTANRRVFAIGDVAGGPQFTHIAGYHAGLVIRAALFGLPVKVDYAALPWVTYADPELAHVGLTEAAAREAGHQVSLLTQKLSGNDRAQAEAATEGLIKVVLGPRGRILGATILAPRAGEMIGLWGLAIQRRLGIGAIASSLAPYPTLSEISKRAAGGFYTPRLFGAGTRRIVGLVQRLLP</sequence>
<dbReference type="Pfam" id="PF07992">
    <property type="entry name" value="Pyr_redox_2"/>
    <property type="match status" value="1"/>
</dbReference>
<gene>
    <name evidence="12" type="ORF">HB662_10125</name>
</gene>
<accession>A0ABX1EYG9</accession>
<dbReference type="PIRSF" id="PIRSF000350">
    <property type="entry name" value="Mercury_reductase_MerA"/>
    <property type="match status" value="1"/>
</dbReference>
<evidence type="ECO:0000313" key="13">
    <source>
        <dbReference type="Proteomes" id="UP000765160"/>
    </source>
</evidence>
<dbReference type="InterPro" id="IPR023753">
    <property type="entry name" value="FAD/NAD-binding_dom"/>
</dbReference>
<dbReference type="InterPro" id="IPR012999">
    <property type="entry name" value="Pyr_OxRdtase_I_AS"/>
</dbReference>
<evidence type="ECO:0000256" key="4">
    <source>
        <dbReference type="ARBA" id="ARBA00022827"/>
    </source>
</evidence>
<dbReference type="InterPro" id="IPR001100">
    <property type="entry name" value="Pyr_nuc-diS_OxRdtase"/>
</dbReference>
<keyword evidence="8 9" id="KW-0676">Redox-active center</keyword>
<comment type="cofactor">
    <cofactor evidence="1">
        <name>FAD</name>
        <dbReference type="ChEBI" id="CHEBI:57692"/>
    </cofactor>
</comment>
<dbReference type="Gene3D" id="3.50.50.60">
    <property type="entry name" value="FAD/NAD(P)-binding domain"/>
    <property type="match status" value="2"/>
</dbReference>
<name>A0ABX1EYG9_9PROT</name>
<evidence type="ECO:0000256" key="2">
    <source>
        <dbReference type="ARBA" id="ARBA00007532"/>
    </source>
</evidence>
<reference evidence="12 13" key="1">
    <citation type="submission" date="2020-03" db="EMBL/GenBank/DDBJ databases">
        <title>Roseomonas selenitidurans sp. nov. isolated from soil.</title>
        <authorList>
            <person name="Liu H."/>
        </authorList>
    </citation>
    <scope>NUCLEOTIDE SEQUENCE [LARGE SCALE GENOMIC DNA]</scope>
    <source>
        <strain evidence="12 13">JCM 15073</strain>
    </source>
</reference>
<evidence type="ECO:0000256" key="7">
    <source>
        <dbReference type="ARBA" id="ARBA00023157"/>
    </source>
</evidence>
<dbReference type="Gene3D" id="3.30.390.30">
    <property type="match status" value="1"/>
</dbReference>
<comment type="similarity">
    <text evidence="2 9">Belongs to the class-I pyridine nucleotide-disulfide oxidoreductase family.</text>
</comment>